<dbReference type="Proteomes" id="UP000663861">
    <property type="component" value="Unassembled WGS sequence"/>
</dbReference>
<proteinExistence type="predicted"/>
<evidence type="ECO:0008006" key="3">
    <source>
        <dbReference type="Google" id="ProtNLM"/>
    </source>
</evidence>
<sequence>MLRKFMEVKFVNLGKLLGLESDLEQSMVMGFYSGLTGIVREPVYGFKKHGVLGGVGGAIIGLTNAVVKPTAGIVGMISQPVEGTIQSARLLLAKPAKERHATQYDEGVGAFKDSNDAEREAVVRVFEEKTRSRLKGKQKATWWMRFHQLGFHLWDTANY</sequence>
<dbReference type="AlphaFoldDB" id="A0A8H2X0G2"/>
<gene>
    <name evidence="1" type="ORF">RDB_LOCUS843</name>
</gene>
<protein>
    <recommendedName>
        <fullName evidence="3">Vacuolar protein sorting-associated protein 13 DH-like domain-containing protein</fullName>
    </recommendedName>
</protein>
<name>A0A8H2X0G2_9AGAM</name>
<evidence type="ECO:0000313" key="2">
    <source>
        <dbReference type="Proteomes" id="UP000663861"/>
    </source>
</evidence>
<organism evidence="1 2">
    <name type="scientific">Rhizoctonia solani</name>
    <dbReference type="NCBI Taxonomy" id="456999"/>
    <lineage>
        <taxon>Eukaryota</taxon>
        <taxon>Fungi</taxon>
        <taxon>Dikarya</taxon>
        <taxon>Basidiomycota</taxon>
        <taxon>Agaricomycotina</taxon>
        <taxon>Agaricomycetes</taxon>
        <taxon>Cantharellales</taxon>
        <taxon>Ceratobasidiaceae</taxon>
        <taxon>Rhizoctonia</taxon>
    </lineage>
</organism>
<comment type="caution">
    <text evidence="1">The sequence shown here is derived from an EMBL/GenBank/DDBJ whole genome shotgun (WGS) entry which is preliminary data.</text>
</comment>
<dbReference type="EMBL" id="CAJMWY010000012">
    <property type="protein sequence ID" value="CAE6409913.1"/>
    <property type="molecule type" value="Genomic_DNA"/>
</dbReference>
<reference evidence="1" key="1">
    <citation type="submission" date="2021-01" db="EMBL/GenBank/DDBJ databases">
        <authorList>
            <person name="Kaushik A."/>
        </authorList>
    </citation>
    <scope>NUCLEOTIDE SEQUENCE</scope>
    <source>
        <strain evidence="1">AG4-RS23</strain>
    </source>
</reference>
<evidence type="ECO:0000313" key="1">
    <source>
        <dbReference type="EMBL" id="CAE6409913.1"/>
    </source>
</evidence>
<accession>A0A8H2X0G2</accession>